<evidence type="ECO:0000256" key="1">
    <source>
        <dbReference type="PROSITE-ProRule" id="PRU00169"/>
    </source>
</evidence>
<dbReference type="PANTHER" id="PTHR37299:SF1">
    <property type="entry name" value="STAGE 0 SPORULATION PROTEIN A HOMOLOG"/>
    <property type="match status" value="1"/>
</dbReference>
<dbReference type="AlphaFoldDB" id="A0A5M6CSD1"/>
<protein>
    <submittedName>
        <fullName evidence="4">Response regulator</fullName>
    </submittedName>
</protein>
<proteinExistence type="predicted"/>
<evidence type="ECO:0000313" key="5">
    <source>
        <dbReference type="Proteomes" id="UP000323632"/>
    </source>
</evidence>
<evidence type="ECO:0000259" key="2">
    <source>
        <dbReference type="PROSITE" id="PS50110"/>
    </source>
</evidence>
<dbReference type="FunFam" id="3.40.50.2300:FF:000051">
    <property type="entry name" value="Two-component response regulator yehT"/>
    <property type="match status" value="1"/>
</dbReference>
<dbReference type="PANTHER" id="PTHR37299">
    <property type="entry name" value="TRANSCRIPTIONAL REGULATOR-RELATED"/>
    <property type="match status" value="1"/>
</dbReference>
<dbReference type="InterPro" id="IPR011006">
    <property type="entry name" value="CheY-like_superfamily"/>
</dbReference>
<dbReference type="InterPro" id="IPR007492">
    <property type="entry name" value="LytTR_DNA-bd_dom"/>
</dbReference>
<keyword evidence="5" id="KW-1185">Reference proteome</keyword>
<evidence type="ECO:0000259" key="3">
    <source>
        <dbReference type="PROSITE" id="PS50930"/>
    </source>
</evidence>
<dbReference type="Gene3D" id="2.40.50.1020">
    <property type="entry name" value="LytTr DNA-binding domain"/>
    <property type="match status" value="1"/>
</dbReference>
<dbReference type="InterPro" id="IPR001789">
    <property type="entry name" value="Sig_transdc_resp-reg_receiver"/>
</dbReference>
<sequence>MKTILIDDEPLARSLLAELLEDEKDIEIVASCNDGFEGLKAIQEHQPDLIFLDIQMPKITGFELLELLENPPKVIFTTAYDEYALKAFEVNALDYLLKPLSTERLKKALDKVRNQITGGTETATDVRQLQLPEQSQRIVVKDGGHIKIIPLPDVMYIEAADDYVKVTTADKYFLKHQRMAHFEAQLPSHQFVRVHRSYIVNVQHIHKVELYEKESYCVILRNNVKIPVSRTGYAKLKAVLGI</sequence>
<dbReference type="Proteomes" id="UP000323632">
    <property type="component" value="Unassembled WGS sequence"/>
</dbReference>
<dbReference type="CDD" id="cd17532">
    <property type="entry name" value="REC_LytTR_AlgR-like"/>
    <property type="match status" value="1"/>
</dbReference>
<gene>
    <name evidence="4" type="ORF">F0919_04100</name>
</gene>
<keyword evidence="1" id="KW-0597">Phosphoprotein</keyword>
<dbReference type="Pfam" id="PF00072">
    <property type="entry name" value="Response_reg"/>
    <property type="match status" value="1"/>
</dbReference>
<dbReference type="GO" id="GO:0000156">
    <property type="term" value="F:phosphorelay response regulator activity"/>
    <property type="evidence" value="ECO:0007669"/>
    <property type="project" value="InterPro"/>
</dbReference>
<name>A0A5M6CSD1_9BACT</name>
<dbReference type="EMBL" id="VWSH01000001">
    <property type="protein sequence ID" value="KAA5536862.1"/>
    <property type="molecule type" value="Genomic_DNA"/>
</dbReference>
<dbReference type="Gene3D" id="3.40.50.2300">
    <property type="match status" value="1"/>
</dbReference>
<organism evidence="4 5">
    <name type="scientific">Taibaiella lutea</name>
    <dbReference type="NCBI Taxonomy" id="2608001"/>
    <lineage>
        <taxon>Bacteria</taxon>
        <taxon>Pseudomonadati</taxon>
        <taxon>Bacteroidota</taxon>
        <taxon>Chitinophagia</taxon>
        <taxon>Chitinophagales</taxon>
        <taxon>Chitinophagaceae</taxon>
        <taxon>Taibaiella</taxon>
    </lineage>
</organism>
<dbReference type="SUPFAM" id="SSF52172">
    <property type="entry name" value="CheY-like"/>
    <property type="match status" value="1"/>
</dbReference>
<accession>A0A5M6CSD1</accession>
<dbReference type="GO" id="GO:0003677">
    <property type="term" value="F:DNA binding"/>
    <property type="evidence" value="ECO:0007669"/>
    <property type="project" value="InterPro"/>
</dbReference>
<reference evidence="4 5" key="1">
    <citation type="submission" date="2019-09" db="EMBL/GenBank/DDBJ databases">
        <title>Genome sequence and assembly of Taibaiella sp.</title>
        <authorList>
            <person name="Chhetri G."/>
        </authorList>
    </citation>
    <scope>NUCLEOTIDE SEQUENCE [LARGE SCALE GENOMIC DNA]</scope>
    <source>
        <strain evidence="4 5">KVB11</strain>
    </source>
</reference>
<feature type="domain" description="Response regulatory" evidence="2">
    <location>
        <begin position="2"/>
        <end position="113"/>
    </location>
</feature>
<dbReference type="Pfam" id="PF04397">
    <property type="entry name" value="LytTR"/>
    <property type="match status" value="1"/>
</dbReference>
<dbReference type="RefSeq" id="WP_150031439.1">
    <property type="nucleotide sequence ID" value="NZ_VWSH01000001.1"/>
</dbReference>
<dbReference type="InterPro" id="IPR046947">
    <property type="entry name" value="LytR-like"/>
</dbReference>
<feature type="domain" description="HTH LytTR-type" evidence="3">
    <location>
        <begin position="138"/>
        <end position="242"/>
    </location>
</feature>
<dbReference type="SMART" id="SM00850">
    <property type="entry name" value="LytTR"/>
    <property type="match status" value="1"/>
</dbReference>
<dbReference type="PROSITE" id="PS50930">
    <property type="entry name" value="HTH_LYTTR"/>
    <property type="match status" value="1"/>
</dbReference>
<feature type="modified residue" description="4-aspartylphosphate" evidence="1">
    <location>
        <position position="53"/>
    </location>
</feature>
<dbReference type="SMART" id="SM00448">
    <property type="entry name" value="REC"/>
    <property type="match status" value="1"/>
</dbReference>
<dbReference type="PROSITE" id="PS50110">
    <property type="entry name" value="RESPONSE_REGULATORY"/>
    <property type="match status" value="1"/>
</dbReference>
<comment type="caution">
    <text evidence="4">The sequence shown here is derived from an EMBL/GenBank/DDBJ whole genome shotgun (WGS) entry which is preliminary data.</text>
</comment>
<evidence type="ECO:0000313" key="4">
    <source>
        <dbReference type="EMBL" id="KAA5536862.1"/>
    </source>
</evidence>